<evidence type="ECO:0000313" key="1">
    <source>
        <dbReference type="EMBL" id="GBP27719.1"/>
    </source>
</evidence>
<protein>
    <submittedName>
        <fullName evidence="1">Uncharacterized protein</fullName>
    </submittedName>
</protein>
<gene>
    <name evidence="1" type="ORF">EVAR_82767_1</name>
</gene>
<accession>A0A4C1UN22</accession>
<dbReference type="EMBL" id="BGZK01000198">
    <property type="protein sequence ID" value="GBP27719.1"/>
    <property type="molecule type" value="Genomic_DNA"/>
</dbReference>
<keyword evidence="2" id="KW-1185">Reference proteome</keyword>
<proteinExistence type="predicted"/>
<comment type="caution">
    <text evidence="1">The sequence shown here is derived from an EMBL/GenBank/DDBJ whole genome shotgun (WGS) entry which is preliminary data.</text>
</comment>
<evidence type="ECO:0000313" key="2">
    <source>
        <dbReference type="Proteomes" id="UP000299102"/>
    </source>
</evidence>
<dbReference type="AlphaFoldDB" id="A0A4C1UN22"/>
<sequence length="147" mass="16858">MSIQKSIRHSKHRYDDAPQYALFRRKFSSEKICPRRVCPRQRDERLNPGFFSLGQCRRGRLTTLSKYDGWVLSRTPARRRRAACGVLRRFANYVHFSEISALSVRLSAVVTRSAPVNLFKGTHHTASPCVSMEFFLPPNSASGSDQR</sequence>
<reference evidence="1 2" key="1">
    <citation type="journal article" date="2019" name="Commun. Biol.">
        <title>The bagworm genome reveals a unique fibroin gene that provides high tensile strength.</title>
        <authorList>
            <person name="Kono N."/>
            <person name="Nakamura H."/>
            <person name="Ohtoshi R."/>
            <person name="Tomita M."/>
            <person name="Numata K."/>
            <person name="Arakawa K."/>
        </authorList>
    </citation>
    <scope>NUCLEOTIDE SEQUENCE [LARGE SCALE GENOMIC DNA]</scope>
</reference>
<dbReference type="Proteomes" id="UP000299102">
    <property type="component" value="Unassembled WGS sequence"/>
</dbReference>
<organism evidence="1 2">
    <name type="scientific">Eumeta variegata</name>
    <name type="common">Bagworm moth</name>
    <name type="synonym">Eumeta japonica</name>
    <dbReference type="NCBI Taxonomy" id="151549"/>
    <lineage>
        <taxon>Eukaryota</taxon>
        <taxon>Metazoa</taxon>
        <taxon>Ecdysozoa</taxon>
        <taxon>Arthropoda</taxon>
        <taxon>Hexapoda</taxon>
        <taxon>Insecta</taxon>
        <taxon>Pterygota</taxon>
        <taxon>Neoptera</taxon>
        <taxon>Endopterygota</taxon>
        <taxon>Lepidoptera</taxon>
        <taxon>Glossata</taxon>
        <taxon>Ditrysia</taxon>
        <taxon>Tineoidea</taxon>
        <taxon>Psychidae</taxon>
        <taxon>Oiketicinae</taxon>
        <taxon>Eumeta</taxon>
    </lineage>
</organism>
<name>A0A4C1UN22_EUMVA</name>